<evidence type="ECO:0008006" key="10">
    <source>
        <dbReference type="Google" id="ProtNLM"/>
    </source>
</evidence>
<comment type="subcellular location">
    <subcellularLocation>
        <location evidence="2">Endoplasmic reticulum</location>
    </subcellularLocation>
    <subcellularLocation>
        <location evidence="3">Membrane</location>
    </subcellularLocation>
    <subcellularLocation>
        <location evidence="1">Mitochondrion</location>
    </subcellularLocation>
</comment>
<dbReference type="EMBL" id="KV460206">
    <property type="protein sequence ID" value="OBU01305.1"/>
    <property type="molecule type" value="Genomic_DNA"/>
</dbReference>
<feature type="compositionally biased region" description="Acidic residues" evidence="7">
    <location>
        <begin position="378"/>
        <end position="387"/>
    </location>
</feature>
<evidence type="ECO:0000256" key="5">
    <source>
        <dbReference type="ARBA" id="ARBA00023128"/>
    </source>
</evidence>
<reference evidence="9" key="2">
    <citation type="journal article" date="2018" name="Nat. Commun.">
        <title>Extreme sensitivity to ultraviolet light in the fungal pathogen causing white-nose syndrome of bats.</title>
        <authorList>
            <person name="Palmer J.M."/>
            <person name="Drees K.P."/>
            <person name="Foster J.T."/>
            <person name="Lindner D.L."/>
        </authorList>
    </citation>
    <scope>NUCLEOTIDE SEQUENCE [LARGE SCALE GENOMIC DNA]</scope>
    <source>
        <strain evidence="9">UAMH 10579</strain>
    </source>
</reference>
<reference evidence="8 9" key="1">
    <citation type="submission" date="2016-03" db="EMBL/GenBank/DDBJ databases">
        <title>Comparative genomics of Pseudogymnoascus destructans, the fungus causing white-nose syndrome of bats.</title>
        <authorList>
            <person name="Palmer J.M."/>
            <person name="Drees K.P."/>
            <person name="Foster J.T."/>
            <person name="Lindner D.L."/>
        </authorList>
    </citation>
    <scope>NUCLEOTIDE SEQUENCE [LARGE SCALE GENOMIC DNA]</scope>
    <source>
        <strain evidence="8 9">UAMH 10579</strain>
    </source>
</reference>
<organism evidence="8 9">
    <name type="scientific">Pseudogymnoascus verrucosus</name>
    <dbReference type="NCBI Taxonomy" id="342668"/>
    <lineage>
        <taxon>Eukaryota</taxon>
        <taxon>Fungi</taxon>
        <taxon>Dikarya</taxon>
        <taxon>Ascomycota</taxon>
        <taxon>Pezizomycotina</taxon>
        <taxon>Leotiomycetes</taxon>
        <taxon>Thelebolales</taxon>
        <taxon>Thelebolaceae</taxon>
        <taxon>Pseudogymnoascus</taxon>
    </lineage>
</organism>
<evidence type="ECO:0000256" key="2">
    <source>
        <dbReference type="ARBA" id="ARBA00004240"/>
    </source>
</evidence>
<name>A0A2P2SYF6_9PEZI</name>
<dbReference type="SUPFAM" id="SSF53474">
    <property type="entry name" value="alpha/beta-Hydrolases"/>
    <property type="match status" value="1"/>
</dbReference>
<feature type="compositionally biased region" description="Acidic residues" evidence="7">
    <location>
        <begin position="451"/>
        <end position="464"/>
    </location>
</feature>
<dbReference type="InterPro" id="IPR052374">
    <property type="entry name" value="SERAC1"/>
</dbReference>
<dbReference type="PANTHER" id="PTHR48182">
    <property type="entry name" value="PROTEIN SERAC1"/>
    <property type="match status" value="1"/>
</dbReference>
<evidence type="ECO:0000256" key="1">
    <source>
        <dbReference type="ARBA" id="ARBA00004173"/>
    </source>
</evidence>
<keyword evidence="6" id="KW-0472">Membrane</keyword>
<keyword evidence="9" id="KW-1185">Reference proteome</keyword>
<feature type="region of interest" description="Disordered" evidence="7">
    <location>
        <begin position="360"/>
        <end position="387"/>
    </location>
</feature>
<dbReference type="InterPro" id="IPR029058">
    <property type="entry name" value="AB_hydrolase_fold"/>
</dbReference>
<dbReference type="OrthoDB" id="5086500at2759"/>
<gene>
    <name evidence="8" type="ORF">VE01_00291</name>
</gene>
<proteinExistence type="predicted"/>
<keyword evidence="5" id="KW-0496">Mitochondrion</keyword>
<accession>A0A2P2SYF6</accession>
<dbReference type="Proteomes" id="UP000091956">
    <property type="component" value="Unassembled WGS sequence"/>
</dbReference>
<dbReference type="RefSeq" id="XP_018135037.1">
    <property type="nucleotide sequence ID" value="XM_018269823.2"/>
</dbReference>
<keyword evidence="4" id="KW-0256">Endoplasmic reticulum</keyword>
<evidence type="ECO:0000313" key="9">
    <source>
        <dbReference type="Proteomes" id="UP000091956"/>
    </source>
</evidence>
<dbReference type="Gene3D" id="3.40.50.1820">
    <property type="entry name" value="alpha/beta hydrolase"/>
    <property type="match status" value="1"/>
</dbReference>
<protein>
    <recommendedName>
        <fullName evidence="10">DUF676 domain-containing protein</fullName>
    </recommendedName>
</protein>
<evidence type="ECO:0000313" key="8">
    <source>
        <dbReference type="EMBL" id="OBU01305.1"/>
    </source>
</evidence>
<dbReference type="GeneID" id="28833677"/>
<evidence type="ECO:0000256" key="7">
    <source>
        <dbReference type="SAM" id="MobiDB-lite"/>
    </source>
</evidence>
<evidence type="ECO:0000256" key="6">
    <source>
        <dbReference type="ARBA" id="ARBA00023136"/>
    </source>
</evidence>
<dbReference type="PANTHER" id="PTHR48182:SF2">
    <property type="entry name" value="PROTEIN SERAC1"/>
    <property type="match status" value="1"/>
</dbReference>
<feature type="region of interest" description="Disordered" evidence="7">
    <location>
        <begin position="444"/>
        <end position="464"/>
    </location>
</feature>
<dbReference type="AlphaFoldDB" id="A0A2P2SYF6"/>
<dbReference type="GO" id="GO:0005783">
    <property type="term" value="C:endoplasmic reticulum"/>
    <property type="evidence" value="ECO:0007669"/>
    <property type="project" value="UniProtKB-SubCell"/>
</dbReference>
<sequence length="654" mass="72938">MVSSRPLTWRIQSIPADFTKERLKSCFHSDDRKYIEVKSLVPDVTNYDADGTLTATILFSSREPREPRAEENYDFDIDKDFIGFTPLNNPDKDVYADIIAITGLAGHAFGSWAHSGQKMWLRDYLPRDIQNRARILIYGYESQLHGANTAKSIISDYGNSFIQSLMDLRDHPSCRDRPLILIGHSLGALIIKQAITDLEPSIRSRLPVRTLIFFGAPHNGLEVSALETLVKGHPTQTLISELKRESPTLTGLSERFRHVAKDMTIHTYYESRATSTVAQGPDGQWERRGEAKVMVERSSALLNFEAEKTRMKVDGDHKEIARLRRGQGGVYPNVLHIIKEALVSASDQFAAARAATAAETDAGDKWADEPDSNANDDQNTDEDTGDEGMGDFDDYNLICDNCYDEFPKTQTHKHCYICADGNYNLCRGCNADGTSCPGGHDMVSRELEHDSGDDDEEEGEEDDDDEIVGTCDFCGCGFIDDTSYFRCILCSDGEFFICIPCRKSGRICITGHKLSKPKIPRDTSSNGTAEETQEKINYCDLDGCECDLPRRPKPPSPKVNARKTEAEIEYCETAGCECSLPRRPKPPPPAVNTKETKAEIEYCDVAGCECSLPRRPKPAPPAVKAKGKKGDTKYCEVAGCECDLPRRPKPRRLW</sequence>
<evidence type="ECO:0000256" key="3">
    <source>
        <dbReference type="ARBA" id="ARBA00004370"/>
    </source>
</evidence>
<evidence type="ECO:0000256" key="4">
    <source>
        <dbReference type="ARBA" id="ARBA00022824"/>
    </source>
</evidence>
<dbReference type="GO" id="GO:0005739">
    <property type="term" value="C:mitochondrion"/>
    <property type="evidence" value="ECO:0007669"/>
    <property type="project" value="UniProtKB-SubCell"/>
</dbReference>
<dbReference type="GO" id="GO:0016020">
    <property type="term" value="C:membrane"/>
    <property type="evidence" value="ECO:0007669"/>
    <property type="project" value="UniProtKB-SubCell"/>
</dbReference>